<sequence>MSQAILALEGDGTIAVYRDELTAEGLIRALGRASQAFPLLSKEQLELLKDRMIENGFTDQRAIDAVNHVIDNYEGWNKTPNIANFIGFDRRVNTLTYRELNLKHDKGEIAWDDYVAVDVGLEKPRWVKREDSTRFGLKRWVVSGIEKES</sequence>
<dbReference type="EMBL" id="PDNZ01000001">
    <property type="protein sequence ID" value="PWW83057.1"/>
    <property type="molecule type" value="Genomic_DNA"/>
</dbReference>
<name>A0A317TAY4_9CHLB</name>
<proteinExistence type="predicted"/>
<accession>A0A317TAY4</accession>
<comment type="caution">
    <text evidence="1">The sequence shown here is derived from an EMBL/GenBank/DDBJ whole genome shotgun (WGS) entry which is preliminary data.</text>
</comment>
<gene>
    <name evidence="1" type="ORF">CR164_00395</name>
</gene>
<dbReference type="RefSeq" id="WP_110021941.1">
    <property type="nucleotide sequence ID" value="NZ_PDNZ01000001.1"/>
</dbReference>
<protein>
    <submittedName>
        <fullName evidence="1">Uncharacterized protein</fullName>
    </submittedName>
</protein>
<dbReference type="AlphaFoldDB" id="A0A317TAY4"/>
<organism evidence="1 2">
    <name type="scientific">Prosthecochloris marina</name>
    <dbReference type="NCBI Taxonomy" id="2017681"/>
    <lineage>
        <taxon>Bacteria</taxon>
        <taxon>Pseudomonadati</taxon>
        <taxon>Chlorobiota</taxon>
        <taxon>Chlorobiia</taxon>
        <taxon>Chlorobiales</taxon>
        <taxon>Chlorobiaceae</taxon>
        <taxon>Prosthecochloris</taxon>
    </lineage>
</organism>
<dbReference type="OrthoDB" id="9931489at2"/>
<reference evidence="2" key="1">
    <citation type="submission" date="2017-10" db="EMBL/GenBank/DDBJ databases">
        <authorList>
            <person name="Gaisin V.A."/>
            <person name="Rysina M.S."/>
            <person name="Grouzdev D.S."/>
        </authorList>
    </citation>
    <scope>NUCLEOTIDE SEQUENCE [LARGE SCALE GENOMIC DNA]</scope>
    <source>
        <strain evidence="2">V1</strain>
    </source>
</reference>
<dbReference type="Proteomes" id="UP000246278">
    <property type="component" value="Unassembled WGS sequence"/>
</dbReference>
<evidence type="ECO:0000313" key="1">
    <source>
        <dbReference type="EMBL" id="PWW83057.1"/>
    </source>
</evidence>
<keyword evidence="2" id="KW-1185">Reference proteome</keyword>
<evidence type="ECO:0000313" key="2">
    <source>
        <dbReference type="Proteomes" id="UP000246278"/>
    </source>
</evidence>